<gene>
    <name evidence="1" type="ORF">CLIB1444_15S01706</name>
</gene>
<sequence length="374" mass="42810">MTVLVDENILNGSPSHLIPDKVINGEIKELVQNLEATPKFDPHATFDPEKHILFKDEDFGKFKILKLSELGINKTHVPTISDTGVTNPFPLFTKEACNIMKWEAFQVESLKKYGRLPKLAKNSTNLDFQICGYIKQAPFTYAAWTHPRTQEIIDKIAGVKLKIMFDYEIAHINASLINKDYPVGEKLGKEGNLEDSVYDWHYDSNSFVIVLMLSTNDEMIGGKTGLKDGDEKIVTVDDPKIGYATILQGRVIKHIATKPITNHERISSVVGYIPDDIEVPDTTVLTSFKPSVLPRSIHDEYYPEWCEYRFKRIEAMLKNKREQLFKAEGHFDQEGFIDFCKGVEDYLQKTWNEFEVCGEKEHPPKIYSVPYKDL</sequence>
<reference evidence="1" key="1">
    <citation type="submission" date="2022-06" db="EMBL/GenBank/DDBJ databases">
        <authorList>
            <person name="Legras J.-L."/>
            <person name="Devillers H."/>
            <person name="Grondin C."/>
        </authorList>
    </citation>
    <scope>NUCLEOTIDE SEQUENCE</scope>
    <source>
        <strain evidence="1">CLIB 1444</strain>
    </source>
</reference>
<dbReference type="EMBL" id="CALSDN010000015">
    <property type="protein sequence ID" value="CAH6723457.1"/>
    <property type="molecule type" value="Genomic_DNA"/>
</dbReference>
<evidence type="ECO:0000313" key="2">
    <source>
        <dbReference type="Proteomes" id="UP001152531"/>
    </source>
</evidence>
<organism evidence="1 2">
    <name type="scientific">[Candida] jaroonii</name>
    <dbReference type="NCBI Taxonomy" id="467808"/>
    <lineage>
        <taxon>Eukaryota</taxon>
        <taxon>Fungi</taxon>
        <taxon>Dikarya</taxon>
        <taxon>Ascomycota</taxon>
        <taxon>Saccharomycotina</taxon>
        <taxon>Pichiomycetes</taxon>
        <taxon>Debaryomycetaceae</taxon>
        <taxon>Yamadazyma</taxon>
    </lineage>
</organism>
<proteinExistence type="predicted"/>
<dbReference type="Proteomes" id="UP001152531">
    <property type="component" value="Unassembled WGS sequence"/>
</dbReference>
<keyword evidence="2" id="KW-1185">Reference proteome</keyword>
<name>A0ACA9YFN1_9ASCO</name>
<evidence type="ECO:0000313" key="1">
    <source>
        <dbReference type="EMBL" id="CAH6723457.1"/>
    </source>
</evidence>
<accession>A0ACA9YFN1</accession>
<protein>
    <submittedName>
        <fullName evidence="1">Uncharacterized protein</fullName>
    </submittedName>
</protein>
<comment type="caution">
    <text evidence="1">The sequence shown here is derived from an EMBL/GenBank/DDBJ whole genome shotgun (WGS) entry which is preliminary data.</text>
</comment>